<dbReference type="STRING" id="6689.A0A3R7PVJ4"/>
<evidence type="ECO:0000256" key="1">
    <source>
        <dbReference type="SAM" id="MobiDB-lite"/>
    </source>
</evidence>
<dbReference type="GO" id="GO:0017171">
    <property type="term" value="F:serine hydrolase activity"/>
    <property type="evidence" value="ECO:0007669"/>
    <property type="project" value="TreeGrafter"/>
</dbReference>
<feature type="region of interest" description="Disordered" evidence="1">
    <location>
        <begin position="332"/>
        <end position="373"/>
    </location>
</feature>
<dbReference type="InterPro" id="IPR008547">
    <property type="entry name" value="DUF829_TMEM53"/>
</dbReference>
<dbReference type="InterPro" id="IPR029058">
    <property type="entry name" value="AB_hydrolase_fold"/>
</dbReference>
<comment type="caution">
    <text evidence="2">The sequence shown here is derived from an EMBL/GenBank/DDBJ whole genome shotgun (WGS) entry which is preliminary data.</text>
</comment>
<dbReference type="EMBL" id="QCYY01004636">
    <property type="protein sequence ID" value="ROT60676.1"/>
    <property type="molecule type" value="Genomic_DNA"/>
</dbReference>
<dbReference type="Proteomes" id="UP000283509">
    <property type="component" value="Unassembled WGS sequence"/>
</dbReference>
<sequence length="690" mass="76095">MDEEAIRDSTPDMRTWAPWNRTPWTRCPPALRPSARRLCLSFRSPPPAIFSSSMPLFVPLLAISHSFPLPLCHFFSSHVRNTSSLPTSFPSFSLLSLLPSFVLPFPVFSPPSPPPSYTIRATLPLSASTTKCYAPAVSLVLCRDFHALRFSRNMEFFTSSDAPLPKKTMEFVPPVTPSVHQSLPQFISHSLSHQSPLSSPVTPSVSPVTPSVHQSVTLSSPVTPSVQSLLSSPVTPSVHQSLSSVTPSVHSLLSSFTSLPQFTSVHQSLPQFTVTPSVHQSLPQFTSHSLSSPVTPQFTSHSSVSPVTPQFITPQFTSHSLSSVTPSVSPVTPSVHQSLLSSPVTPQFSSPVSSPVTPSVHTPSVHQSSSVHQSLPQFSHPQFTVTPQFTSHSLSSPVTPSSCSSHSLSSPVKSLPPAAPPNSPRHCALLSRASLPRQVARALGERERPLTLLFCWLMAKERHVRKYAQLYTNLGIDVLKVRVSPFDLLRPTKGSQVAADQVLQFLHANPSHSPVLIHGFSVGGYVFSEVMVKVENDFKKHGHLLNRFVGQIWDSGVDIDGIPDGMPRAITNNALLQKSMKKYLEWYLKIQYDTATIHYERASQKMHQNFVGVPGLFLFSDNDPVSTPEMNARVYKKWEAKGHQVYTGHWQKSPHVTHFQRHPVEYQELMVAFLERVGMIEPARQRATSI</sequence>
<evidence type="ECO:0008006" key="4">
    <source>
        <dbReference type="Google" id="ProtNLM"/>
    </source>
</evidence>
<dbReference type="SUPFAM" id="SSF53474">
    <property type="entry name" value="alpha/beta-Hydrolases"/>
    <property type="match status" value="1"/>
</dbReference>
<dbReference type="Pfam" id="PF05705">
    <property type="entry name" value="DUF829"/>
    <property type="match status" value="1"/>
</dbReference>
<evidence type="ECO:0000313" key="3">
    <source>
        <dbReference type="Proteomes" id="UP000283509"/>
    </source>
</evidence>
<organism evidence="2 3">
    <name type="scientific">Penaeus vannamei</name>
    <name type="common">Whiteleg shrimp</name>
    <name type="synonym">Litopenaeus vannamei</name>
    <dbReference type="NCBI Taxonomy" id="6689"/>
    <lineage>
        <taxon>Eukaryota</taxon>
        <taxon>Metazoa</taxon>
        <taxon>Ecdysozoa</taxon>
        <taxon>Arthropoda</taxon>
        <taxon>Crustacea</taxon>
        <taxon>Multicrustacea</taxon>
        <taxon>Malacostraca</taxon>
        <taxon>Eumalacostraca</taxon>
        <taxon>Eucarida</taxon>
        <taxon>Decapoda</taxon>
        <taxon>Dendrobranchiata</taxon>
        <taxon>Penaeoidea</taxon>
        <taxon>Penaeidae</taxon>
        <taxon>Penaeus</taxon>
    </lineage>
</organism>
<name>A0A3R7PVJ4_PENVA</name>
<proteinExistence type="predicted"/>
<dbReference type="AlphaFoldDB" id="A0A3R7PVJ4"/>
<feature type="compositionally biased region" description="Low complexity" evidence="1">
    <location>
        <begin position="400"/>
        <end position="416"/>
    </location>
</feature>
<reference evidence="2 3" key="1">
    <citation type="submission" date="2018-04" db="EMBL/GenBank/DDBJ databases">
        <authorList>
            <person name="Zhang X."/>
            <person name="Yuan J."/>
            <person name="Li F."/>
            <person name="Xiang J."/>
        </authorList>
    </citation>
    <scope>NUCLEOTIDE SEQUENCE [LARGE SCALE GENOMIC DNA]</scope>
    <source>
        <tissue evidence="2">Muscle</tissue>
    </source>
</reference>
<dbReference type="PANTHER" id="PTHR20908:SF1">
    <property type="entry name" value="LD15586P"/>
    <property type="match status" value="1"/>
</dbReference>
<evidence type="ECO:0000313" key="2">
    <source>
        <dbReference type="EMBL" id="ROT60676.1"/>
    </source>
</evidence>
<dbReference type="OrthoDB" id="77878at2759"/>
<dbReference type="PANTHER" id="PTHR20908">
    <property type="entry name" value="LD15586P"/>
    <property type="match status" value="1"/>
</dbReference>
<accession>A0A3R7PVJ4</accession>
<reference evidence="2 3" key="2">
    <citation type="submission" date="2019-01" db="EMBL/GenBank/DDBJ databases">
        <title>The decoding of complex shrimp genome reveals the adaptation for benthos swimmer, frequently molting mechanism and breeding impact on genome.</title>
        <authorList>
            <person name="Sun Y."/>
            <person name="Gao Y."/>
            <person name="Yu Y."/>
        </authorList>
    </citation>
    <scope>NUCLEOTIDE SEQUENCE [LARGE SCALE GENOMIC DNA]</scope>
    <source>
        <tissue evidence="2">Muscle</tissue>
    </source>
</reference>
<gene>
    <name evidence="2" type="ORF">C7M84_021785</name>
</gene>
<feature type="region of interest" description="Disordered" evidence="1">
    <location>
        <begin position="400"/>
        <end position="423"/>
    </location>
</feature>
<keyword evidence="3" id="KW-1185">Reference proteome</keyword>
<dbReference type="Gene3D" id="3.40.50.1820">
    <property type="entry name" value="alpha/beta hydrolase"/>
    <property type="match status" value="1"/>
</dbReference>
<protein>
    <recommendedName>
        <fullName evidence="4">Transmembrane protein 53</fullName>
    </recommendedName>
</protein>